<feature type="region of interest" description="Disordered" evidence="1">
    <location>
        <begin position="30"/>
        <end position="49"/>
    </location>
</feature>
<evidence type="ECO:0000313" key="2">
    <source>
        <dbReference type="EMBL" id="VVA92764.1"/>
    </source>
</evidence>
<reference evidence="2" key="1">
    <citation type="submission" date="2019-07" db="EMBL/GenBank/DDBJ databases">
        <authorList>
            <person name="Dittberner H."/>
        </authorList>
    </citation>
    <scope>NUCLEOTIDE SEQUENCE [LARGE SCALE GENOMIC DNA]</scope>
</reference>
<dbReference type="AlphaFoldDB" id="A0A565AV47"/>
<organism evidence="2 3">
    <name type="scientific">Arabis nemorensis</name>
    <dbReference type="NCBI Taxonomy" id="586526"/>
    <lineage>
        <taxon>Eukaryota</taxon>
        <taxon>Viridiplantae</taxon>
        <taxon>Streptophyta</taxon>
        <taxon>Embryophyta</taxon>
        <taxon>Tracheophyta</taxon>
        <taxon>Spermatophyta</taxon>
        <taxon>Magnoliopsida</taxon>
        <taxon>eudicotyledons</taxon>
        <taxon>Gunneridae</taxon>
        <taxon>Pentapetalae</taxon>
        <taxon>rosids</taxon>
        <taxon>malvids</taxon>
        <taxon>Brassicales</taxon>
        <taxon>Brassicaceae</taxon>
        <taxon>Arabideae</taxon>
        <taxon>Arabis</taxon>
    </lineage>
</organism>
<keyword evidence="3" id="KW-1185">Reference proteome</keyword>
<accession>A0A565AV47</accession>
<dbReference type="EMBL" id="CABITT030000001">
    <property type="protein sequence ID" value="VVA92764.1"/>
    <property type="molecule type" value="Genomic_DNA"/>
</dbReference>
<gene>
    <name evidence="2" type="ORF">ANE_LOCUS3209</name>
</gene>
<protein>
    <submittedName>
        <fullName evidence="2">Uncharacterized protein</fullName>
    </submittedName>
</protein>
<evidence type="ECO:0000313" key="3">
    <source>
        <dbReference type="Proteomes" id="UP000489600"/>
    </source>
</evidence>
<comment type="caution">
    <text evidence="2">The sequence shown here is derived from an EMBL/GenBank/DDBJ whole genome shotgun (WGS) entry which is preliminary data.</text>
</comment>
<evidence type="ECO:0000256" key="1">
    <source>
        <dbReference type="SAM" id="MobiDB-lite"/>
    </source>
</evidence>
<proteinExistence type="predicted"/>
<sequence length="249" mass="27276">MFVVGASALDSSHFRTGVSADLPSEMTALVQTSPPLPPEPPDPLDPTEKSVALSPFHSISKLLHHLLWSISLDMTGSRSSCSGFSRRLRKPSPGCSSIYPRARDYVFHFQARRLMRPSPSPRSQLMSSCPAFHFLKMIHPSHSISPVLPELSSATASFSTVVKHYHRRTILVAFPTLNGTRSRSSMKCSRRLIFPSLGEYSLPLHPGPAYHRPFSDVTGTISTGKAYLQQNNIVSSMGHVALEFVGPGP</sequence>
<feature type="compositionally biased region" description="Pro residues" evidence="1">
    <location>
        <begin position="34"/>
        <end position="44"/>
    </location>
</feature>
<dbReference type="Proteomes" id="UP000489600">
    <property type="component" value="Unassembled WGS sequence"/>
</dbReference>
<name>A0A565AV47_9BRAS</name>